<dbReference type="InterPro" id="IPR001638">
    <property type="entry name" value="Solute-binding_3/MltF_N"/>
</dbReference>
<sequence>MSSVPPADRSVPATLTRTTGRRSLRSARTLAVLAAAGLTALAGCGSSDSAGSGGGSDTSAATGQTTGAPAGSDAGSSSGAAGSGAAGSGAAGSGGAALGGDCTPDKLQTTTPGTLTIATSEPVYEPWMVDNDPTNGKGYESAVAYAVAEQLGYPKDKVAWKRVGFDEAVARQQGWDFDINQFSISQDRLKRVDMSSGYYDVTQTVITTKGSPIDGATSVGQLKDAKLGAMIGTTSLTALNDVIAPNSKPSVFKDNAAAAQALKNKQIDGLVVDLPTAFYMTSAQLDNGAIVGQLPGTTSEKEQFGLLLAKNSPITACATKAVDALRANGSLEKFNAEWLSGKDTAPVLTK</sequence>
<keyword evidence="5" id="KW-1185">Reference proteome</keyword>
<feature type="compositionally biased region" description="Low complexity" evidence="2">
    <location>
        <begin position="57"/>
        <end position="80"/>
    </location>
</feature>
<dbReference type="CDD" id="cd13530">
    <property type="entry name" value="PBP2_peptides_like"/>
    <property type="match status" value="1"/>
</dbReference>
<feature type="compositionally biased region" description="Gly residues" evidence="2">
    <location>
        <begin position="81"/>
        <end position="96"/>
    </location>
</feature>
<gene>
    <name evidence="4" type="ORF">HKD39_11520</name>
</gene>
<accession>A0A849ACX1</accession>
<dbReference type="AlphaFoldDB" id="A0A849ACX1"/>
<reference evidence="4 5" key="1">
    <citation type="submission" date="2020-05" db="EMBL/GenBank/DDBJ databases">
        <title>Nakamurella sp. DB0629 isolated from air conditioner.</title>
        <authorList>
            <person name="Kim D.H."/>
            <person name="Kim D.-U."/>
        </authorList>
    </citation>
    <scope>NUCLEOTIDE SEQUENCE [LARGE SCALE GENOMIC DNA]</scope>
    <source>
        <strain evidence="4 5">DB0629</strain>
    </source>
</reference>
<dbReference type="PANTHER" id="PTHR35936">
    <property type="entry name" value="MEMBRANE-BOUND LYTIC MUREIN TRANSGLYCOSYLASE F"/>
    <property type="match status" value="1"/>
</dbReference>
<dbReference type="Pfam" id="PF00497">
    <property type="entry name" value="SBP_bac_3"/>
    <property type="match status" value="1"/>
</dbReference>
<feature type="region of interest" description="Disordered" evidence="2">
    <location>
        <begin position="1"/>
        <end position="24"/>
    </location>
</feature>
<comment type="caution">
    <text evidence="4">The sequence shown here is derived from an EMBL/GenBank/DDBJ whole genome shotgun (WGS) entry which is preliminary data.</text>
</comment>
<dbReference type="SUPFAM" id="SSF53850">
    <property type="entry name" value="Periplasmic binding protein-like II"/>
    <property type="match status" value="1"/>
</dbReference>
<feature type="region of interest" description="Disordered" evidence="2">
    <location>
        <begin position="45"/>
        <end position="96"/>
    </location>
</feature>
<proteinExistence type="predicted"/>
<dbReference type="EMBL" id="JABEND010000006">
    <property type="protein sequence ID" value="NNG36330.1"/>
    <property type="molecule type" value="Genomic_DNA"/>
</dbReference>
<evidence type="ECO:0000256" key="1">
    <source>
        <dbReference type="ARBA" id="ARBA00022729"/>
    </source>
</evidence>
<organism evidence="4 5">
    <name type="scientific">Nakamurella aerolata</name>
    <dbReference type="NCBI Taxonomy" id="1656892"/>
    <lineage>
        <taxon>Bacteria</taxon>
        <taxon>Bacillati</taxon>
        <taxon>Actinomycetota</taxon>
        <taxon>Actinomycetes</taxon>
        <taxon>Nakamurellales</taxon>
        <taxon>Nakamurellaceae</taxon>
        <taxon>Nakamurella</taxon>
    </lineage>
</organism>
<evidence type="ECO:0000313" key="4">
    <source>
        <dbReference type="EMBL" id="NNG36330.1"/>
    </source>
</evidence>
<name>A0A849ACX1_9ACTN</name>
<dbReference type="SMART" id="SM00062">
    <property type="entry name" value="PBPb"/>
    <property type="match status" value="1"/>
</dbReference>
<feature type="domain" description="Solute-binding protein family 3/N-terminal" evidence="3">
    <location>
        <begin position="114"/>
        <end position="342"/>
    </location>
</feature>
<evidence type="ECO:0000259" key="3">
    <source>
        <dbReference type="SMART" id="SM00062"/>
    </source>
</evidence>
<dbReference type="Gene3D" id="3.40.190.10">
    <property type="entry name" value="Periplasmic binding protein-like II"/>
    <property type="match status" value="2"/>
</dbReference>
<dbReference type="PANTHER" id="PTHR35936:SF17">
    <property type="entry name" value="ARGININE-BINDING EXTRACELLULAR PROTEIN ARTP"/>
    <property type="match status" value="1"/>
</dbReference>
<evidence type="ECO:0000313" key="5">
    <source>
        <dbReference type="Proteomes" id="UP000562984"/>
    </source>
</evidence>
<dbReference type="RefSeq" id="WP_171200033.1">
    <property type="nucleotide sequence ID" value="NZ_JABEND010000006.1"/>
</dbReference>
<evidence type="ECO:0000256" key="2">
    <source>
        <dbReference type="SAM" id="MobiDB-lite"/>
    </source>
</evidence>
<keyword evidence="1" id="KW-0732">Signal</keyword>
<protein>
    <submittedName>
        <fullName evidence="4">Amino acid ABC transporter substrate-binding protein</fullName>
    </submittedName>
</protein>
<dbReference type="Proteomes" id="UP000562984">
    <property type="component" value="Unassembled WGS sequence"/>
</dbReference>